<dbReference type="PANTHER" id="PTHR23310">
    <property type="entry name" value="ACYL-COA-BINDING PROTEIN, ACBP"/>
    <property type="match status" value="1"/>
</dbReference>
<evidence type="ECO:0000259" key="3">
    <source>
        <dbReference type="PROSITE" id="PS51228"/>
    </source>
</evidence>
<dbReference type="GO" id="GO:0006631">
    <property type="term" value="P:fatty acid metabolic process"/>
    <property type="evidence" value="ECO:0007669"/>
    <property type="project" value="TreeGrafter"/>
</dbReference>
<evidence type="ECO:0000256" key="2">
    <source>
        <dbReference type="ARBA" id="ARBA00023121"/>
    </source>
</evidence>
<dbReference type="Proteomes" id="UP000187429">
    <property type="component" value="Unassembled WGS sequence"/>
</dbReference>
<reference evidence="6" key="1">
    <citation type="submission" date="2017-01" db="EMBL/GenBank/DDBJ databases">
        <authorList>
            <person name="Wang Y."/>
            <person name="White M."/>
            <person name="Kvist S."/>
            <person name="Moncalvo J.-M."/>
        </authorList>
    </citation>
    <scope>NUCLEOTIDE SEQUENCE [LARGE SCALE GENOMIC DNA]</scope>
    <source>
        <strain evidence="6">ID-206-W2</strain>
    </source>
</reference>
<feature type="domain" description="ACB" evidence="3">
    <location>
        <begin position="8"/>
        <end position="89"/>
    </location>
</feature>
<dbReference type="Pfam" id="PF00887">
    <property type="entry name" value="ACBP"/>
    <property type="match status" value="1"/>
</dbReference>
<dbReference type="PROSITE" id="PS51228">
    <property type="entry name" value="ACB_2"/>
    <property type="match status" value="1"/>
</dbReference>
<dbReference type="EMBL" id="LSSM01003276">
    <property type="protein sequence ID" value="OMJ18440.1"/>
    <property type="molecule type" value="Genomic_DNA"/>
</dbReference>
<dbReference type="EMBL" id="LSSM01007025">
    <property type="protein sequence ID" value="OMJ09504.1"/>
    <property type="molecule type" value="Genomic_DNA"/>
</dbReference>
<dbReference type="InterPro" id="IPR035984">
    <property type="entry name" value="Acyl-CoA-binding_sf"/>
</dbReference>
<keyword evidence="6" id="KW-1185">Reference proteome</keyword>
<dbReference type="Gene3D" id="1.20.80.10">
    <property type="match status" value="1"/>
</dbReference>
<evidence type="ECO:0000313" key="6">
    <source>
        <dbReference type="Proteomes" id="UP000187429"/>
    </source>
</evidence>
<name>A0A1R1X4G5_9FUNG</name>
<dbReference type="OrthoDB" id="346910at2759"/>
<reference evidence="4" key="2">
    <citation type="submission" date="2017-01" db="EMBL/GenBank/DDBJ databases">
        <authorList>
            <person name="Mah S.A."/>
            <person name="Swanson W.J."/>
            <person name="Moy G.W."/>
            <person name="Vacquier V.D."/>
        </authorList>
    </citation>
    <scope>NUCLEOTIDE SEQUENCE [LARGE SCALE GENOMIC DNA]</scope>
    <source>
        <strain evidence="4">ID-206-W2</strain>
    </source>
</reference>
<comment type="similarity">
    <text evidence="1">Belongs to the ACBP family.</text>
</comment>
<accession>A0A1R1X4G5</accession>
<evidence type="ECO:0000256" key="1">
    <source>
        <dbReference type="ARBA" id="ARBA00005567"/>
    </source>
</evidence>
<evidence type="ECO:0000313" key="4">
    <source>
        <dbReference type="EMBL" id="OMJ09504.1"/>
    </source>
</evidence>
<gene>
    <name evidence="4" type="ORF">AYI69_g10628</name>
    <name evidence="5" type="ORF">AYI69_g7019</name>
</gene>
<keyword evidence="2" id="KW-0446">Lipid-binding</keyword>
<evidence type="ECO:0000313" key="5">
    <source>
        <dbReference type="EMBL" id="OMJ18440.1"/>
    </source>
</evidence>
<proteinExistence type="inferred from homology"/>
<dbReference type="InterPro" id="IPR000582">
    <property type="entry name" value="Acyl-CoA-binding_protein"/>
</dbReference>
<protein>
    <submittedName>
        <fullName evidence="4">Acyl-CoA-binding protein-like protein</fullName>
    </submittedName>
</protein>
<dbReference type="AlphaFoldDB" id="A0A1R1X4G5"/>
<dbReference type="PANTHER" id="PTHR23310:SF62">
    <property type="entry name" value="ACYL-COA BINDING PROTEIN 1, ISOFORM A"/>
    <property type="match status" value="1"/>
</dbReference>
<dbReference type="SUPFAM" id="SSF47027">
    <property type="entry name" value="Acyl-CoA binding protein"/>
    <property type="match status" value="1"/>
</dbReference>
<dbReference type="GO" id="GO:0000062">
    <property type="term" value="F:fatty-acyl-CoA binding"/>
    <property type="evidence" value="ECO:0007669"/>
    <property type="project" value="InterPro"/>
</dbReference>
<dbReference type="InterPro" id="IPR014352">
    <property type="entry name" value="FERM/acyl-CoA-bd_prot_sf"/>
</dbReference>
<organism evidence="4 6">
    <name type="scientific">Smittium culicis</name>
    <dbReference type="NCBI Taxonomy" id="133412"/>
    <lineage>
        <taxon>Eukaryota</taxon>
        <taxon>Fungi</taxon>
        <taxon>Fungi incertae sedis</taxon>
        <taxon>Zoopagomycota</taxon>
        <taxon>Kickxellomycotina</taxon>
        <taxon>Harpellomycetes</taxon>
        <taxon>Harpellales</taxon>
        <taxon>Legeriomycetaceae</taxon>
        <taxon>Smittium</taxon>
    </lineage>
</organism>
<dbReference type="PRINTS" id="PR00689">
    <property type="entry name" value="ACOABINDINGP"/>
</dbReference>
<comment type="caution">
    <text evidence="4">The sequence shown here is derived from an EMBL/GenBank/DDBJ whole genome shotgun (WGS) entry which is preliminary data.</text>
</comment>
<sequence>MADAESTGNAAFVKASVDVKSLTTKPSNDVLLELYALFKQGIVGDNNDPAPGMFDLKGKAKYNAWKAKAGLSKEEAQAKYIELVNSLIA</sequence>